<reference evidence="10" key="3">
    <citation type="submission" date="2016-10" db="UniProtKB">
        <authorList>
            <consortium name="VectorBase"/>
        </authorList>
    </citation>
    <scope>IDENTIFICATION</scope>
    <source>
        <strain evidence="10">BB02</strain>
    </source>
</reference>
<dbReference type="PROSITE" id="PS50157">
    <property type="entry name" value="ZINC_FINGER_C2H2_2"/>
    <property type="match status" value="2"/>
</dbReference>
<evidence type="ECO:0000259" key="9">
    <source>
        <dbReference type="PROSITE" id="PS50157"/>
    </source>
</evidence>
<keyword evidence="6" id="KW-0539">Nucleus</keyword>
<feature type="domain" description="C2H2-type" evidence="9">
    <location>
        <begin position="65"/>
        <end position="92"/>
    </location>
</feature>
<evidence type="ECO:0000256" key="1">
    <source>
        <dbReference type="ARBA" id="ARBA00004123"/>
    </source>
</evidence>
<organism evidence="10 11">
    <name type="scientific">Biomphalaria glabrata</name>
    <name type="common">Bloodfluke planorb</name>
    <name type="synonym">Freshwater snail</name>
    <dbReference type="NCBI Taxonomy" id="6526"/>
    <lineage>
        <taxon>Eukaryota</taxon>
        <taxon>Metazoa</taxon>
        <taxon>Spiralia</taxon>
        <taxon>Lophotrochozoa</taxon>
        <taxon>Mollusca</taxon>
        <taxon>Gastropoda</taxon>
        <taxon>Heterobranchia</taxon>
        <taxon>Euthyneura</taxon>
        <taxon>Panpulmonata</taxon>
        <taxon>Hygrophila</taxon>
        <taxon>Lymnaeoidea</taxon>
        <taxon>Planorbidae</taxon>
        <taxon>Biomphalaria</taxon>
    </lineage>
</organism>
<name>A0A182ZWS9_BIOGL</name>
<dbReference type="SUPFAM" id="SSF57667">
    <property type="entry name" value="beta-beta-alpha zinc fingers"/>
    <property type="match status" value="1"/>
</dbReference>
<dbReference type="VEuPathDB" id="VectorBase:BGLB013587"/>
<evidence type="ECO:0000256" key="4">
    <source>
        <dbReference type="ARBA" id="ARBA00022771"/>
    </source>
</evidence>
<keyword evidence="4 7" id="KW-0863">Zinc-finger</keyword>
<sequence length="129" mass="14390">MENAGVTLSDCAMVAGSDQLGKRKNSPGAENNIESKVPKVGESKEESESQNQRGNKKKGSAGKHLKCDVCSRLFGDNYKLNRHKLIHTGEKPFKCEYCQKCFARKDKYTPHVRRHVENGTDKVTAVKSH</sequence>
<gene>
    <name evidence="10" type="primary">106052241</name>
</gene>
<evidence type="ECO:0000256" key="6">
    <source>
        <dbReference type="ARBA" id="ARBA00023242"/>
    </source>
</evidence>
<keyword evidence="2" id="KW-0479">Metal-binding</keyword>
<evidence type="ECO:0000256" key="5">
    <source>
        <dbReference type="ARBA" id="ARBA00022833"/>
    </source>
</evidence>
<keyword evidence="5" id="KW-0862">Zinc</keyword>
<comment type="subcellular location">
    <subcellularLocation>
        <location evidence="1">Nucleus</location>
    </subcellularLocation>
</comment>
<dbReference type="Pfam" id="PF00096">
    <property type="entry name" value="zf-C2H2"/>
    <property type="match status" value="2"/>
</dbReference>
<feature type="compositionally biased region" description="Basic and acidic residues" evidence="8">
    <location>
        <begin position="36"/>
        <end position="47"/>
    </location>
</feature>
<feature type="domain" description="C2H2-type" evidence="9">
    <location>
        <begin position="93"/>
        <end position="120"/>
    </location>
</feature>
<feature type="region of interest" description="Disordered" evidence="8">
    <location>
        <begin position="17"/>
        <end position="63"/>
    </location>
</feature>
<evidence type="ECO:0000313" key="11">
    <source>
        <dbReference type="Proteomes" id="UP000076420"/>
    </source>
</evidence>
<evidence type="ECO:0000256" key="3">
    <source>
        <dbReference type="ARBA" id="ARBA00022737"/>
    </source>
</evidence>
<dbReference type="GO" id="GO:0000978">
    <property type="term" value="F:RNA polymerase II cis-regulatory region sequence-specific DNA binding"/>
    <property type="evidence" value="ECO:0007669"/>
    <property type="project" value="TreeGrafter"/>
</dbReference>
<dbReference type="STRING" id="6526.A0A182ZWS9"/>
<evidence type="ECO:0000256" key="7">
    <source>
        <dbReference type="PROSITE-ProRule" id="PRU00042"/>
    </source>
</evidence>
<proteinExistence type="predicted"/>
<reference evidence="10" key="1">
    <citation type="journal article" date="2004" name="J. Parasitol.">
        <title>The mitochondrial genome of Biomphalaria glabrata (Gastropoda: Basommatophora), intermediate host of Schistosoma mansoni.</title>
        <authorList>
            <person name="DeJong R.J."/>
            <person name="Emery A.M."/>
            <person name="Adema C.M."/>
        </authorList>
    </citation>
    <scope>NUCLEOTIDE SEQUENCE</scope>
    <source>
        <strain evidence="10">BB02</strain>
    </source>
</reference>
<dbReference type="FunFam" id="3.30.160.60:FF:000624">
    <property type="entry name" value="zinc finger protein 697"/>
    <property type="match status" value="1"/>
</dbReference>
<evidence type="ECO:0000256" key="2">
    <source>
        <dbReference type="ARBA" id="ARBA00022723"/>
    </source>
</evidence>
<dbReference type="InterPro" id="IPR036236">
    <property type="entry name" value="Znf_C2H2_sf"/>
</dbReference>
<dbReference type="PROSITE" id="PS00028">
    <property type="entry name" value="ZINC_FINGER_C2H2_1"/>
    <property type="match status" value="2"/>
</dbReference>
<dbReference type="KEGG" id="bgt:106052241"/>
<dbReference type="GO" id="GO:0000981">
    <property type="term" value="F:DNA-binding transcription factor activity, RNA polymerase II-specific"/>
    <property type="evidence" value="ECO:0007669"/>
    <property type="project" value="TreeGrafter"/>
</dbReference>
<accession>A0A182ZWS9</accession>
<dbReference type="InterPro" id="IPR013087">
    <property type="entry name" value="Znf_C2H2_type"/>
</dbReference>
<feature type="compositionally biased region" description="Basic residues" evidence="8">
    <location>
        <begin position="54"/>
        <end position="63"/>
    </location>
</feature>
<dbReference type="PANTHER" id="PTHR23235:SF120">
    <property type="entry name" value="KRUPPEL-LIKE FACTOR 15"/>
    <property type="match status" value="1"/>
</dbReference>
<evidence type="ECO:0000313" key="10">
    <source>
        <dbReference type="EnsemblMetazoa" id="BGLB013587-PA"/>
    </source>
</evidence>
<dbReference type="Proteomes" id="UP000076420">
    <property type="component" value="Unassembled WGS sequence"/>
</dbReference>
<dbReference type="FunFam" id="3.30.160.60:FF:000744">
    <property type="entry name" value="zinc finger E-box-binding homeobox 1"/>
    <property type="match status" value="1"/>
</dbReference>
<dbReference type="GO" id="GO:0008270">
    <property type="term" value="F:zinc ion binding"/>
    <property type="evidence" value="ECO:0007669"/>
    <property type="project" value="UniProtKB-KW"/>
</dbReference>
<dbReference type="EnsemblMetazoa" id="BGLB013587-RA">
    <property type="protein sequence ID" value="BGLB013587-PA"/>
    <property type="gene ID" value="BGLB013587"/>
</dbReference>
<keyword evidence="3" id="KW-0677">Repeat</keyword>
<evidence type="ECO:0000256" key="8">
    <source>
        <dbReference type="SAM" id="MobiDB-lite"/>
    </source>
</evidence>
<dbReference type="Gene3D" id="3.30.160.60">
    <property type="entry name" value="Classic Zinc Finger"/>
    <property type="match status" value="2"/>
</dbReference>
<reference evidence="10" key="4">
    <citation type="submission" date="2020-05" db="UniProtKB">
        <authorList>
            <consortium name="EnsemblMetazoa"/>
        </authorList>
    </citation>
    <scope>IDENTIFICATION</scope>
    <source>
        <strain evidence="10">BB02</strain>
    </source>
</reference>
<dbReference type="SMART" id="SM00355">
    <property type="entry name" value="ZnF_C2H2"/>
    <property type="match status" value="2"/>
</dbReference>
<dbReference type="GO" id="GO:0005634">
    <property type="term" value="C:nucleus"/>
    <property type="evidence" value="ECO:0007669"/>
    <property type="project" value="UniProtKB-SubCell"/>
</dbReference>
<protein>
    <recommendedName>
        <fullName evidence="9">C2H2-type domain-containing protein</fullName>
    </recommendedName>
</protein>
<dbReference type="PANTHER" id="PTHR23235">
    <property type="entry name" value="KRUEPPEL-LIKE TRANSCRIPTION FACTOR"/>
    <property type="match status" value="1"/>
</dbReference>
<dbReference type="AlphaFoldDB" id="A0A182ZWS9"/>
<reference evidence="10" key="2">
    <citation type="submission" date="2013-03" db="EMBL/GenBank/DDBJ databases">
        <title>Sequence assembly of the Biomphalaria glabrata genome version 4.3.</title>
        <authorList>
            <person name="Warren W."/>
            <person name="Wilson R.K."/>
            <person name="Hillier L.W."/>
            <person name="Minx P."/>
        </authorList>
    </citation>
    <scope>NUCLEOTIDE SEQUENCE</scope>
    <source>
        <strain evidence="10">BB02</strain>
    </source>
</reference>